<dbReference type="Proteomes" id="UP000194012">
    <property type="component" value="Unassembled WGS sequence"/>
</dbReference>
<keyword evidence="2" id="KW-0813">Transport</keyword>
<feature type="transmembrane region" description="Helical" evidence="7">
    <location>
        <begin position="301"/>
        <end position="320"/>
    </location>
</feature>
<feature type="transmembrane region" description="Helical" evidence="7">
    <location>
        <begin position="402"/>
        <end position="421"/>
    </location>
</feature>
<dbReference type="InterPro" id="IPR052031">
    <property type="entry name" value="Membrane_Transporter-Flippase"/>
</dbReference>
<feature type="transmembrane region" description="Helical" evidence="7">
    <location>
        <begin position="183"/>
        <end position="203"/>
    </location>
</feature>
<reference evidence="9" key="1">
    <citation type="submission" date="2017-03" db="EMBL/GenBank/DDBJ databases">
        <authorList>
            <person name="Rodrigo-Torres L."/>
            <person name="Arahal R.D."/>
            <person name="Lucena T."/>
        </authorList>
    </citation>
    <scope>NUCLEOTIDE SEQUENCE [LARGE SCALE GENOMIC DNA]</scope>
    <source>
        <strain evidence="9">CECT 8370</strain>
    </source>
</reference>
<proteinExistence type="predicted"/>
<comment type="subcellular location">
    <subcellularLocation>
        <location evidence="1">Cell inner membrane</location>
        <topology evidence="1">Multi-pass membrane protein</topology>
    </subcellularLocation>
</comment>
<evidence type="ECO:0000256" key="5">
    <source>
        <dbReference type="ARBA" id="ARBA00022989"/>
    </source>
</evidence>
<dbReference type="GO" id="GO:0005886">
    <property type="term" value="C:plasma membrane"/>
    <property type="evidence" value="ECO:0007669"/>
    <property type="project" value="UniProtKB-SubCell"/>
</dbReference>
<evidence type="ECO:0000256" key="7">
    <source>
        <dbReference type="SAM" id="Phobius"/>
    </source>
</evidence>
<feature type="transmembrane region" description="Helical" evidence="7">
    <location>
        <begin position="340"/>
        <end position="364"/>
    </location>
</feature>
<feature type="transmembrane region" description="Helical" evidence="7">
    <location>
        <begin position="156"/>
        <end position="177"/>
    </location>
</feature>
<feature type="transmembrane region" description="Helical" evidence="7">
    <location>
        <begin position="87"/>
        <end position="111"/>
    </location>
</feature>
<evidence type="ECO:0000256" key="3">
    <source>
        <dbReference type="ARBA" id="ARBA00022475"/>
    </source>
</evidence>
<feature type="transmembrane region" description="Helical" evidence="7">
    <location>
        <begin position="224"/>
        <end position="249"/>
    </location>
</feature>
<organism evidence="8 9">
    <name type="scientific">Roseovarius gaetbuli</name>
    <dbReference type="NCBI Taxonomy" id="1356575"/>
    <lineage>
        <taxon>Bacteria</taxon>
        <taxon>Pseudomonadati</taxon>
        <taxon>Pseudomonadota</taxon>
        <taxon>Alphaproteobacteria</taxon>
        <taxon>Rhodobacterales</taxon>
        <taxon>Roseobacteraceae</taxon>
        <taxon>Roseovarius</taxon>
    </lineage>
</organism>
<keyword evidence="6 7" id="KW-0472">Membrane</keyword>
<evidence type="ECO:0000313" key="9">
    <source>
        <dbReference type="Proteomes" id="UP000194012"/>
    </source>
</evidence>
<feature type="transmembrane region" description="Helical" evidence="7">
    <location>
        <begin position="40"/>
        <end position="66"/>
    </location>
</feature>
<feature type="transmembrane region" description="Helical" evidence="7">
    <location>
        <begin position="269"/>
        <end position="289"/>
    </location>
</feature>
<evidence type="ECO:0000256" key="4">
    <source>
        <dbReference type="ARBA" id="ARBA00022692"/>
    </source>
</evidence>
<dbReference type="AlphaFoldDB" id="A0A1X6ZR32"/>
<dbReference type="Pfam" id="PF01554">
    <property type="entry name" value="MatE"/>
    <property type="match status" value="2"/>
</dbReference>
<dbReference type="GO" id="GO:0015297">
    <property type="term" value="F:antiporter activity"/>
    <property type="evidence" value="ECO:0007669"/>
    <property type="project" value="InterPro"/>
</dbReference>
<evidence type="ECO:0000256" key="6">
    <source>
        <dbReference type="ARBA" id="ARBA00023136"/>
    </source>
</evidence>
<dbReference type="PIRSF" id="PIRSF006603">
    <property type="entry name" value="DinF"/>
    <property type="match status" value="1"/>
</dbReference>
<dbReference type="EMBL" id="FWFJ01000028">
    <property type="protein sequence ID" value="SLN59181.1"/>
    <property type="molecule type" value="Genomic_DNA"/>
</dbReference>
<dbReference type="InterPro" id="IPR048279">
    <property type="entry name" value="MdtK-like"/>
</dbReference>
<feature type="transmembrane region" description="Helical" evidence="7">
    <location>
        <begin position="12"/>
        <end position="34"/>
    </location>
</feature>
<feature type="transmembrane region" description="Helical" evidence="7">
    <location>
        <begin position="123"/>
        <end position="144"/>
    </location>
</feature>
<dbReference type="GO" id="GO:0042910">
    <property type="term" value="F:xenobiotic transmembrane transporter activity"/>
    <property type="evidence" value="ECO:0007669"/>
    <property type="project" value="InterPro"/>
</dbReference>
<protein>
    <submittedName>
        <fullName evidence="8">Multidrug export protein MepA</fullName>
    </submittedName>
</protein>
<accession>A0A1X6ZR32</accession>
<dbReference type="PANTHER" id="PTHR43549">
    <property type="entry name" value="MULTIDRUG RESISTANCE PROTEIN YPNP-RELATED"/>
    <property type="match status" value="1"/>
</dbReference>
<keyword evidence="9" id="KW-1185">Reference proteome</keyword>
<gene>
    <name evidence="8" type="primary">mepA_3</name>
    <name evidence="8" type="ORF">ROG8370_02716</name>
</gene>
<dbReference type="InterPro" id="IPR002528">
    <property type="entry name" value="MATE_fam"/>
</dbReference>
<evidence type="ECO:0000313" key="8">
    <source>
        <dbReference type="EMBL" id="SLN59181.1"/>
    </source>
</evidence>
<evidence type="ECO:0000256" key="2">
    <source>
        <dbReference type="ARBA" id="ARBA00022448"/>
    </source>
</evidence>
<feature type="transmembrane region" description="Helical" evidence="7">
    <location>
        <begin position="376"/>
        <end position="396"/>
    </location>
</feature>
<sequence>MRHVTVMSFTSSIGIMAIYLVDFFDIFFISLLGHREVAAAAGYASTLLFFVSAMNIGLSVGAGALIAQELGRAQAWYARSIATTSAVFAASLGIILPIILIPFLPFLISLLGAEGEVAEMARGYLLIVLPATGLSGMSMVFVAAIRANGAAAWAMYPSLAGALVNLVFDPLMIFGLGMDLPGAATATVLARIATFGLAFYAVTRHFDLVCRPNRAILHRYMRDIMSYSLPAVVSNLSAPVAMALVTRFITVFGPEAVAGMAIIGRLSPVVFSVVSALSGSIGAIIGQNYGAGRVDRVSEAYLGAMKFLGVYIAIAMIILVLLRDVLADAFGAQGQTREMLFIFCGPYALIAFFNGALFISCAAFNSLGHPRISPSLGWAKSTIGLFFFVSIGTHLYGMQGLAYGLLLNAALFAAIANWMSLRIIRKLPTQPHLASTDTFQQEDRQIAVEYGKPLYS</sequence>
<keyword evidence="3" id="KW-1003">Cell membrane</keyword>
<keyword evidence="4 7" id="KW-0812">Transmembrane</keyword>
<dbReference type="PANTHER" id="PTHR43549:SF2">
    <property type="entry name" value="MULTIDRUG RESISTANCE PROTEIN NORM-RELATED"/>
    <property type="match status" value="1"/>
</dbReference>
<evidence type="ECO:0000256" key="1">
    <source>
        <dbReference type="ARBA" id="ARBA00004429"/>
    </source>
</evidence>
<keyword evidence="5 7" id="KW-1133">Transmembrane helix</keyword>
<name>A0A1X6ZR32_9RHOB</name>